<dbReference type="FunCoup" id="F0XA53">
    <property type="interactions" value="241"/>
</dbReference>
<evidence type="ECO:0000256" key="2">
    <source>
        <dbReference type="ARBA" id="ARBA00022448"/>
    </source>
</evidence>
<keyword evidence="2" id="KW-0813">Transport</keyword>
<dbReference type="GO" id="GO:0005743">
    <property type="term" value="C:mitochondrial inner membrane"/>
    <property type="evidence" value="ECO:0007669"/>
    <property type="project" value="UniProtKB-SubCell"/>
</dbReference>
<dbReference type="HOGENOM" id="CLU_009902_0_1_1"/>
<evidence type="ECO:0000256" key="4">
    <source>
        <dbReference type="ARBA" id="ARBA00022792"/>
    </source>
</evidence>
<dbReference type="SUPFAM" id="SSF63411">
    <property type="entry name" value="LuxS/MPP-like metallohydrolase"/>
    <property type="match status" value="2"/>
</dbReference>
<keyword evidence="7" id="KW-0496">Mitochondrion</keyword>
<dbReference type="STRING" id="655863.F0XA53"/>
<evidence type="ECO:0000313" key="15">
    <source>
        <dbReference type="Proteomes" id="UP000007796"/>
    </source>
</evidence>
<keyword evidence="4" id="KW-0999">Mitochondrion inner membrane</keyword>
<dbReference type="Proteomes" id="UP000007796">
    <property type="component" value="Unassembled WGS sequence"/>
</dbReference>
<comment type="similarity">
    <text evidence="9">Belongs to the peptidase M16 family. UQCRC2/QCR2 subfamily.</text>
</comment>
<dbReference type="RefSeq" id="XP_014174851.1">
    <property type="nucleotide sequence ID" value="XM_014319376.1"/>
</dbReference>
<feature type="domain" description="Peptidase M16 N-terminal" evidence="12">
    <location>
        <begin position="49"/>
        <end position="190"/>
    </location>
</feature>
<evidence type="ECO:0000256" key="3">
    <source>
        <dbReference type="ARBA" id="ARBA00022660"/>
    </source>
</evidence>
<dbReference type="InParanoid" id="F0XA53"/>
<dbReference type="EMBL" id="GL629735">
    <property type="protein sequence ID" value="EFX05369.1"/>
    <property type="molecule type" value="Genomic_DNA"/>
</dbReference>
<keyword evidence="5" id="KW-0809">Transit peptide</keyword>
<dbReference type="PANTHER" id="PTHR11851:SF209">
    <property type="entry name" value="CYTOCHROME B-C1 COMPLEX SUBUNIT 2, MITOCHONDRIAL"/>
    <property type="match status" value="1"/>
</dbReference>
<proteinExistence type="inferred from homology"/>
<dbReference type="eggNOG" id="KOG2583">
    <property type="taxonomic scope" value="Eukaryota"/>
</dbReference>
<dbReference type="Pfam" id="PF05193">
    <property type="entry name" value="Peptidase_M16_C"/>
    <property type="match status" value="1"/>
</dbReference>
<name>F0XA53_GROCL</name>
<dbReference type="InterPro" id="IPR011765">
    <property type="entry name" value="Pept_M16_N"/>
</dbReference>
<dbReference type="Pfam" id="PF00675">
    <property type="entry name" value="Peptidase_M16"/>
    <property type="match status" value="1"/>
</dbReference>
<evidence type="ECO:0000256" key="5">
    <source>
        <dbReference type="ARBA" id="ARBA00022946"/>
    </source>
</evidence>
<keyword evidence="3" id="KW-0679">Respiratory chain</keyword>
<dbReference type="InterPro" id="IPR050361">
    <property type="entry name" value="MPP/UQCRC_Complex"/>
</dbReference>
<evidence type="ECO:0000256" key="11">
    <source>
        <dbReference type="ARBA" id="ARBA00041372"/>
    </source>
</evidence>
<dbReference type="OrthoDB" id="6369905at2759"/>
<organism evidence="15">
    <name type="scientific">Grosmannia clavigera (strain kw1407 / UAMH 11150)</name>
    <name type="common">Blue stain fungus</name>
    <name type="synonym">Graphiocladiella clavigera</name>
    <dbReference type="NCBI Taxonomy" id="655863"/>
    <lineage>
        <taxon>Eukaryota</taxon>
        <taxon>Fungi</taxon>
        <taxon>Dikarya</taxon>
        <taxon>Ascomycota</taxon>
        <taxon>Pezizomycotina</taxon>
        <taxon>Sordariomycetes</taxon>
        <taxon>Sordariomycetidae</taxon>
        <taxon>Ophiostomatales</taxon>
        <taxon>Ophiostomataceae</taxon>
        <taxon>Leptographium</taxon>
    </lineage>
</organism>
<evidence type="ECO:0000256" key="8">
    <source>
        <dbReference type="ARBA" id="ARBA00023136"/>
    </source>
</evidence>
<evidence type="ECO:0000256" key="9">
    <source>
        <dbReference type="ARBA" id="ARBA00038146"/>
    </source>
</evidence>
<evidence type="ECO:0000256" key="6">
    <source>
        <dbReference type="ARBA" id="ARBA00022982"/>
    </source>
</evidence>
<protein>
    <recommendedName>
        <fullName evidence="10">Cytochrome b-c1 complex subunit 2, mitochondrial</fullName>
    </recommendedName>
    <alternativeName>
        <fullName evidence="11">Core protein II</fullName>
    </alternativeName>
</protein>
<gene>
    <name evidence="14" type="ORF">CMQ_3438</name>
</gene>
<dbReference type="GeneID" id="25976538"/>
<keyword evidence="15" id="KW-1185">Reference proteome</keyword>
<evidence type="ECO:0000256" key="7">
    <source>
        <dbReference type="ARBA" id="ARBA00023128"/>
    </source>
</evidence>
<reference evidence="14 15" key="1">
    <citation type="journal article" date="2011" name="Proc. Natl. Acad. Sci. U.S.A.">
        <title>Genome and transcriptome analyses of the mountain pine beetle-fungal symbiont Grosmannia clavigera, a lodgepole pine pathogen.</title>
        <authorList>
            <person name="DiGuistini S."/>
            <person name="Wang Y."/>
            <person name="Liao N.Y."/>
            <person name="Taylor G."/>
            <person name="Tanguay P."/>
            <person name="Feau N."/>
            <person name="Henrissat B."/>
            <person name="Chan S.K."/>
            <person name="Hesse-Orce U."/>
            <person name="Alamouti S.M."/>
            <person name="Tsui C.K.M."/>
            <person name="Docking R.T."/>
            <person name="Levasseur A."/>
            <person name="Haridas S."/>
            <person name="Robertson G."/>
            <person name="Birol I."/>
            <person name="Holt R.A."/>
            <person name="Marra M.A."/>
            <person name="Hamelin R.C."/>
            <person name="Hirst M."/>
            <person name="Jones S.J.M."/>
            <person name="Bohlmann J."/>
            <person name="Breuil C."/>
        </authorList>
    </citation>
    <scope>NUCLEOTIDE SEQUENCE [LARGE SCALE GENOMIC DNA]</scope>
    <source>
        <strain evidence="15">kw1407 / UAMH 11150</strain>
    </source>
</reference>
<keyword evidence="6" id="KW-0249">Electron transport</keyword>
<keyword evidence="8" id="KW-0472">Membrane</keyword>
<dbReference type="GO" id="GO:0046872">
    <property type="term" value="F:metal ion binding"/>
    <property type="evidence" value="ECO:0007669"/>
    <property type="project" value="InterPro"/>
</dbReference>
<evidence type="ECO:0000259" key="12">
    <source>
        <dbReference type="Pfam" id="PF00675"/>
    </source>
</evidence>
<accession>F0XA53</accession>
<dbReference type="InterPro" id="IPR011249">
    <property type="entry name" value="Metalloenz_LuxS/M16"/>
</dbReference>
<dbReference type="FunFam" id="3.30.830.10:FF:000021">
    <property type="entry name" value="Cytochrome b-c1 complex subunit 2"/>
    <property type="match status" value="1"/>
</dbReference>
<dbReference type="Gene3D" id="3.30.830.10">
    <property type="entry name" value="Metalloenzyme, LuxS/M16 peptidase-like"/>
    <property type="match status" value="2"/>
</dbReference>
<dbReference type="InterPro" id="IPR007863">
    <property type="entry name" value="Peptidase_M16_C"/>
</dbReference>
<dbReference type="PANTHER" id="PTHR11851">
    <property type="entry name" value="METALLOPROTEASE"/>
    <property type="match status" value="1"/>
</dbReference>
<evidence type="ECO:0000256" key="1">
    <source>
        <dbReference type="ARBA" id="ARBA00004443"/>
    </source>
</evidence>
<sequence>MISRSAVSRAGQLALRRQQACVRTQTRAFAAAASGPSAFEPTDIAGVKVLSKDGQGPSTKLAVVAKAGTRYQSAPGLTAGLEGFAFKNTSKRSALRITRESELLGGQLTAYHTREAVVLEASFLREHLPYFTELLSEVVSLTKFTRHELEEDIEPVLHIQQEKYSANALARAVDGAHDAAFHSGLGQALYQSTATHVSEHDVAAFADVAYTRPNIAVVADGATQTALAKWVEPFFKTVPAAPKSAAALSTAASKYYGGQLRADSAAGNAVVIAFFTAGLNAADPAAAVLASLLGGKSSIKWAPGFSLLSKATTGLGTQVVAQNLLYSDAGLFTIQISGGSAATVRKAAEEAVKVVKSVADGSVSKEDLTKAIAKTKFDVLTAGESGSAALTAATAALYGAKAADTKAFEAVSADKLKTLAKTFLDGKASFAAVGDLHVLPYAEDVGLKV</sequence>
<evidence type="ECO:0000259" key="13">
    <source>
        <dbReference type="Pfam" id="PF05193"/>
    </source>
</evidence>
<evidence type="ECO:0000256" key="10">
    <source>
        <dbReference type="ARBA" id="ARBA00040751"/>
    </source>
</evidence>
<dbReference type="AlphaFoldDB" id="F0XA53"/>
<comment type="subcellular location">
    <subcellularLocation>
        <location evidence="1">Mitochondrion inner membrane</location>
        <topology evidence="1">Peripheral membrane protein</topology>
        <orientation evidence="1">Matrix side</orientation>
    </subcellularLocation>
</comment>
<evidence type="ECO:0000313" key="14">
    <source>
        <dbReference type="EMBL" id="EFX05369.1"/>
    </source>
</evidence>
<feature type="domain" description="Peptidase M16 C-terminal" evidence="13">
    <location>
        <begin position="198"/>
        <end position="373"/>
    </location>
</feature>